<dbReference type="InterPro" id="IPR016193">
    <property type="entry name" value="Cytidine_deaminase-like"/>
</dbReference>
<dbReference type="GO" id="GO:0006139">
    <property type="term" value="P:nucleobase-containing compound metabolic process"/>
    <property type="evidence" value="ECO:0007669"/>
    <property type="project" value="UniProtKB-ARBA"/>
</dbReference>
<feature type="compositionally biased region" description="Gly residues" evidence="1">
    <location>
        <begin position="108"/>
        <end position="118"/>
    </location>
</feature>
<reference evidence="2" key="1">
    <citation type="submission" date="2023-06" db="EMBL/GenBank/DDBJ databases">
        <title>Multi-omics analyses reveal the molecular pathogenesis toolkit of Lasiodiplodia hormozganensis, a cross-kingdom pathogen.</title>
        <authorList>
            <person name="Felix C."/>
            <person name="Meneses R."/>
            <person name="Goncalves M.F.M."/>
            <person name="Tilleman L."/>
            <person name="Duarte A.S."/>
            <person name="Jorrin-Novo J.V."/>
            <person name="Van De Peer Y."/>
            <person name="Deforce D."/>
            <person name="Van Nieuwerburgh F."/>
            <person name="Esteves A.C."/>
            <person name="Alves A."/>
        </authorList>
    </citation>
    <scope>NUCLEOTIDE SEQUENCE</scope>
    <source>
        <strain evidence="2">CBS 339.90</strain>
    </source>
</reference>
<comment type="caution">
    <text evidence="2">The sequence shown here is derived from an EMBL/GenBank/DDBJ whole genome shotgun (WGS) entry which is preliminary data.</text>
</comment>
<name>A0AA39Z3H9_9PEZI</name>
<organism evidence="2 3">
    <name type="scientific">Lasiodiplodia hormozganensis</name>
    <dbReference type="NCBI Taxonomy" id="869390"/>
    <lineage>
        <taxon>Eukaryota</taxon>
        <taxon>Fungi</taxon>
        <taxon>Dikarya</taxon>
        <taxon>Ascomycota</taxon>
        <taxon>Pezizomycotina</taxon>
        <taxon>Dothideomycetes</taxon>
        <taxon>Dothideomycetes incertae sedis</taxon>
        <taxon>Botryosphaeriales</taxon>
        <taxon>Botryosphaeriaceae</taxon>
        <taxon>Lasiodiplodia</taxon>
    </lineage>
</organism>
<feature type="region of interest" description="Disordered" evidence="1">
    <location>
        <begin position="49"/>
        <end position="119"/>
    </location>
</feature>
<proteinExistence type="predicted"/>
<feature type="compositionally biased region" description="Basic residues" evidence="1">
    <location>
        <begin position="63"/>
        <end position="75"/>
    </location>
</feature>
<dbReference type="Gene3D" id="3.40.140.10">
    <property type="entry name" value="Cytidine Deaminase, domain 2"/>
    <property type="match status" value="1"/>
</dbReference>
<evidence type="ECO:0000313" key="3">
    <source>
        <dbReference type="Proteomes" id="UP001175001"/>
    </source>
</evidence>
<sequence length="403" mass="43657">MTKSDHYLSLCLSQAAHSPLHYRHGCVIVRGGKVIGAGHNDYRPGYDGGALKTGVLPKQRSSFTKHHPKPKRKPKKSDGNYHGLQTPSSVPQPAAGHTFTPFEEMGRDGGGGGGGGYGKHATAPFSMHAEMMAVADAVSRSSSSQQKRRGALARKALEGEKPRAKLSGGGASKRKGAVLERYVERNSTKHTTKNQPVGLKRHAVLLPKRGTTTFTPSRPTVKERMKHRCLVGADLYVTRLSNNCPTMLSASSSKHSSHAKTALSTVQRFSEVIPENSDKGNEGHGTRPVQTPLTGSLHDELTYKTAAAAAADDVQDEVLLGRSNAAASKPCYRCVNFMHNVGIKRVFWTNDEGEWEGAKIRDLVDQLEGIGCQDTYEGEDESGCGVYVTKHEVLMLRRLFGGY</sequence>
<evidence type="ECO:0000313" key="2">
    <source>
        <dbReference type="EMBL" id="KAK0662745.1"/>
    </source>
</evidence>
<feature type="compositionally biased region" description="Basic and acidic residues" evidence="1">
    <location>
        <begin position="276"/>
        <end position="285"/>
    </location>
</feature>
<keyword evidence="3" id="KW-1185">Reference proteome</keyword>
<dbReference type="AlphaFoldDB" id="A0AA39Z3H9"/>
<evidence type="ECO:0000256" key="1">
    <source>
        <dbReference type="SAM" id="MobiDB-lite"/>
    </source>
</evidence>
<dbReference type="EMBL" id="JAUJDW010000005">
    <property type="protein sequence ID" value="KAK0662745.1"/>
    <property type="molecule type" value="Genomic_DNA"/>
</dbReference>
<dbReference type="SUPFAM" id="SSF53927">
    <property type="entry name" value="Cytidine deaminase-like"/>
    <property type="match status" value="1"/>
</dbReference>
<protein>
    <recommendedName>
        <fullName evidence="4">CMP/dCMP-type deaminase domain-containing protein</fullName>
    </recommendedName>
</protein>
<dbReference type="Proteomes" id="UP001175001">
    <property type="component" value="Unassembled WGS sequence"/>
</dbReference>
<feature type="region of interest" description="Disordered" evidence="1">
    <location>
        <begin position="136"/>
        <end position="173"/>
    </location>
</feature>
<gene>
    <name evidence="2" type="ORF">DIS24_g1651</name>
</gene>
<dbReference type="GO" id="GO:0003824">
    <property type="term" value="F:catalytic activity"/>
    <property type="evidence" value="ECO:0007669"/>
    <property type="project" value="InterPro"/>
</dbReference>
<evidence type="ECO:0008006" key="4">
    <source>
        <dbReference type="Google" id="ProtNLM"/>
    </source>
</evidence>
<feature type="region of interest" description="Disordered" evidence="1">
    <location>
        <begin position="275"/>
        <end position="294"/>
    </location>
</feature>
<accession>A0AA39Z3H9</accession>